<dbReference type="AlphaFoldDB" id="A0A0B0DHB2"/>
<proteinExistence type="inferred from homology"/>
<dbReference type="STRING" id="223184.AS25_01360"/>
<dbReference type="InterPro" id="IPR036291">
    <property type="entry name" value="NAD(P)-bd_dom_sf"/>
</dbReference>
<comment type="caution">
    <text evidence="4">The sequence shown here is derived from an EMBL/GenBank/DDBJ whole genome shotgun (WGS) entry which is preliminary data.</text>
</comment>
<evidence type="ECO:0000313" key="4">
    <source>
        <dbReference type="EMBL" id="KHE75487.1"/>
    </source>
</evidence>
<dbReference type="GO" id="GO:0016491">
    <property type="term" value="F:oxidoreductase activity"/>
    <property type="evidence" value="ECO:0007669"/>
    <property type="project" value="UniProtKB-KW"/>
</dbReference>
<dbReference type="InterPro" id="IPR002347">
    <property type="entry name" value="SDR_fam"/>
</dbReference>
<dbReference type="NCBIfam" id="NF006073">
    <property type="entry name" value="PRK08219.1"/>
    <property type="match status" value="1"/>
</dbReference>
<evidence type="ECO:0000313" key="5">
    <source>
        <dbReference type="Proteomes" id="UP000030664"/>
    </source>
</evidence>
<sequence length="248" mass="26776">MTEQSTHTTTVRTALVTGATRGIGRAIAQDLARDHIVFVGGRSADDVQRVRDELAGLGPGTRAFTADVSSDEQVAAAWEPLRDEFEGLNVLVHSAGIAPQARVEEATREQWERIFDVNVISVAQLTRLTLPQLRVAGGDVVAINSGSGFTSGPSAALYSGTKFALRALTDALREEERENGVRVSSVHPGRVATDMQEELQAYMGNEYHPEDWIRPEQIAAAVRTAVDATRDSQVEVISVRPSGMVNRG</sequence>
<evidence type="ECO:0000259" key="3">
    <source>
        <dbReference type="SMART" id="SM00822"/>
    </source>
</evidence>
<dbReference type="PROSITE" id="PS00061">
    <property type="entry name" value="ADH_SHORT"/>
    <property type="match status" value="1"/>
</dbReference>
<dbReference type="GO" id="GO:0016020">
    <property type="term" value="C:membrane"/>
    <property type="evidence" value="ECO:0007669"/>
    <property type="project" value="TreeGrafter"/>
</dbReference>
<dbReference type="InterPro" id="IPR057326">
    <property type="entry name" value="KR_dom"/>
</dbReference>
<gene>
    <name evidence="4" type="ORF">AS25_01360</name>
</gene>
<dbReference type="PRINTS" id="PR00081">
    <property type="entry name" value="GDHRDH"/>
</dbReference>
<feature type="domain" description="Ketoreductase" evidence="3">
    <location>
        <begin position="12"/>
        <end position="212"/>
    </location>
</feature>
<reference evidence="4 5" key="1">
    <citation type="submission" date="2014-09" db="EMBL/GenBank/DDBJ databases">
        <title>High-quality draft genome sequence of Kocuria marina SO9-6, an actinobacterium isolated from a copper mine.</title>
        <authorList>
            <person name="Castro D.B."/>
            <person name="Pereira L.B."/>
            <person name="Silva M.V."/>
            <person name="Silva B.P."/>
            <person name="Zanardi B.R."/>
            <person name="Carlos C."/>
            <person name="Belgini D.R."/>
            <person name="Limache E.G."/>
            <person name="Lacerda G.V."/>
            <person name="Nery M.B."/>
            <person name="Gomes M.B."/>
            <person name="Souza S."/>
            <person name="Silva T.M."/>
            <person name="Rodrigues V.D."/>
            <person name="Paulino L.C."/>
            <person name="Vicentini R."/>
            <person name="Ferraz L.F."/>
            <person name="Ottoboni L.M."/>
        </authorList>
    </citation>
    <scope>NUCLEOTIDE SEQUENCE [LARGE SCALE GENOMIC DNA]</scope>
    <source>
        <strain evidence="4 5">SO9-6</strain>
    </source>
</reference>
<dbReference type="RefSeq" id="WP_035960177.1">
    <property type="nucleotide sequence ID" value="NZ_JROM01000007.1"/>
</dbReference>
<protein>
    <submittedName>
        <fullName evidence="4">Oxidoreductase</fullName>
    </submittedName>
</protein>
<dbReference type="Proteomes" id="UP000030664">
    <property type="component" value="Unassembled WGS sequence"/>
</dbReference>
<keyword evidence="2" id="KW-0560">Oxidoreductase</keyword>
<accession>A0A0B0DHB2</accession>
<evidence type="ECO:0000256" key="1">
    <source>
        <dbReference type="ARBA" id="ARBA00006484"/>
    </source>
</evidence>
<dbReference type="SMART" id="SM00822">
    <property type="entry name" value="PKS_KR"/>
    <property type="match status" value="1"/>
</dbReference>
<dbReference type="Gene3D" id="3.40.50.720">
    <property type="entry name" value="NAD(P)-binding Rossmann-like Domain"/>
    <property type="match status" value="1"/>
</dbReference>
<evidence type="ECO:0000256" key="2">
    <source>
        <dbReference type="ARBA" id="ARBA00023002"/>
    </source>
</evidence>
<dbReference type="PANTHER" id="PTHR44196">
    <property type="entry name" value="DEHYDROGENASE/REDUCTASE SDR FAMILY MEMBER 7B"/>
    <property type="match status" value="1"/>
</dbReference>
<dbReference type="eggNOG" id="COG4221">
    <property type="taxonomic scope" value="Bacteria"/>
</dbReference>
<dbReference type="CDD" id="cd05233">
    <property type="entry name" value="SDR_c"/>
    <property type="match status" value="1"/>
</dbReference>
<comment type="similarity">
    <text evidence="1">Belongs to the short-chain dehydrogenases/reductases (SDR) family.</text>
</comment>
<dbReference type="Pfam" id="PF00106">
    <property type="entry name" value="adh_short"/>
    <property type="match status" value="1"/>
</dbReference>
<dbReference type="SUPFAM" id="SSF51735">
    <property type="entry name" value="NAD(P)-binding Rossmann-fold domains"/>
    <property type="match status" value="1"/>
</dbReference>
<dbReference type="PANTHER" id="PTHR44196:SF1">
    <property type="entry name" value="DEHYDROGENASE_REDUCTASE SDR FAMILY MEMBER 7B"/>
    <property type="match status" value="1"/>
</dbReference>
<organism evidence="4 5">
    <name type="scientific">Kocuria marina</name>
    <dbReference type="NCBI Taxonomy" id="223184"/>
    <lineage>
        <taxon>Bacteria</taxon>
        <taxon>Bacillati</taxon>
        <taxon>Actinomycetota</taxon>
        <taxon>Actinomycetes</taxon>
        <taxon>Micrococcales</taxon>
        <taxon>Micrococcaceae</taxon>
        <taxon>Kocuria</taxon>
    </lineage>
</organism>
<name>A0A0B0DHB2_9MICC</name>
<dbReference type="EMBL" id="JROM01000007">
    <property type="protein sequence ID" value="KHE75487.1"/>
    <property type="molecule type" value="Genomic_DNA"/>
</dbReference>
<dbReference type="InterPro" id="IPR020904">
    <property type="entry name" value="Sc_DH/Rdtase_CS"/>
</dbReference>